<dbReference type="SMART" id="SM00283">
    <property type="entry name" value="MA"/>
    <property type="match status" value="1"/>
</dbReference>
<dbReference type="Pfam" id="PF13185">
    <property type="entry name" value="GAF_2"/>
    <property type="match status" value="2"/>
</dbReference>
<gene>
    <name evidence="4" type="ORF">ACIB24_08400</name>
</gene>
<organism evidence="4 5">
    <name type="scientific">Spongisporangium articulatum</name>
    <dbReference type="NCBI Taxonomy" id="3362603"/>
    <lineage>
        <taxon>Bacteria</taxon>
        <taxon>Bacillati</taxon>
        <taxon>Actinomycetota</taxon>
        <taxon>Actinomycetes</taxon>
        <taxon>Kineosporiales</taxon>
        <taxon>Kineosporiaceae</taxon>
        <taxon>Spongisporangium</taxon>
    </lineage>
</organism>
<dbReference type="Gene3D" id="1.10.287.950">
    <property type="entry name" value="Methyl-accepting chemotaxis protein"/>
    <property type="match status" value="1"/>
</dbReference>
<dbReference type="PANTHER" id="PTHR32089">
    <property type="entry name" value="METHYL-ACCEPTING CHEMOTAXIS PROTEIN MCPB"/>
    <property type="match status" value="1"/>
</dbReference>
<comment type="caution">
    <text evidence="4">The sequence shown here is derived from an EMBL/GenBank/DDBJ whole genome shotgun (WGS) entry which is preliminary data.</text>
</comment>
<keyword evidence="1 2" id="KW-0807">Transducer</keyword>
<proteinExistence type="predicted"/>
<evidence type="ECO:0000256" key="2">
    <source>
        <dbReference type="PROSITE-ProRule" id="PRU00284"/>
    </source>
</evidence>
<name>A0ABW8AM91_9ACTN</name>
<dbReference type="PANTHER" id="PTHR32089:SF112">
    <property type="entry name" value="LYSOZYME-LIKE PROTEIN-RELATED"/>
    <property type="match status" value="1"/>
</dbReference>
<protein>
    <submittedName>
        <fullName evidence="4">GAF domain-containing protein</fullName>
    </submittedName>
</protein>
<dbReference type="SUPFAM" id="SSF55781">
    <property type="entry name" value="GAF domain-like"/>
    <property type="match status" value="2"/>
</dbReference>
<dbReference type="InterPro" id="IPR029016">
    <property type="entry name" value="GAF-like_dom_sf"/>
</dbReference>
<evidence type="ECO:0000313" key="5">
    <source>
        <dbReference type="Proteomes" id="UP001612915"/>
    </source>
</evidence>
<dbReference type="EMBL" id="JBITLV010000002">
    <property type="protein sequence ID" value="MFI7587078.1"/>
    <property type="molecule type" value="Genomic_DNA"/>
</dbReference>
<evidence type="ECO:0000313" key="4">
    <source>
        <dbReference type="EMBL" id="MFI7587078.1"/>
    </source>
</evidence>
<dbReference type="SMART" id="SM00065">
    <property type="entry name" value="GAF"/>
    <property type="match status" value="2"/>
</dbReference>
<sequence length="519" mass="54914">MTLFTLRSDAEDPLAKATRMAREDALALRAVVAALHAASTRDGVITAALDTVREGFGWAYASFWRLDPEQSALVFDQQSGTVDARFQKVTQEASFARGVGFAGRAWQRGELVFVEDLAEVTDCVRAPAARDAGVKSGVCFPVLVEGSVVGTMDFFTTWTMSLPDTRRAALEAVADLVGQALTQLHQTEVAQSMAEDSRAVAEVLGALATSTDEQSALAAALESVRREFGWDYGSVWKVNTDGVLAFDVESGSVNQQFRDVTRSATFRPGVGLSGRAWRDRRLLFVADLAEVTDCVRAPAARDAGVKSGVVFPIEVDGEIVATMDFFAMRTLALSENRSAALISVGRMVGQTMGRLRRADRVAQMADELSASVQHVAQGAGRASAVASEAVAAAEAALAVMTSLQASSKDIGDIAKVIAGIAAQTNLLALNATIEAARAGESGKGFAVVAQEVKELSRETSTATDDATGRITSIRSDSAAATAAIESIGETIRQIHEIQNDLASVLEEQATIAQEFAATR</sequence>
<keyword evidence="5" id="KW-1185">Reference proteome</keyword>
<reference evidence="4 5" key="1">
    <citation type="submission" date="2024-10" db="EMBL/GenBank/DDBJ databases">
        <title>The Natural Products Discovery Center: Release of the First 8490 Sequenced Strains for Exploring Actinobacteria Biosynthetic Diversity.</title>
        <authorList>
            <person name="Kalkreuter E."/>
            <person name="Kautsar S.A."/>
            <person name="Yang D."/>
            <person name="Bader C.D."/>
            <person name="Teijaro C.N."/>
            <person name="Fluegel L."/>
            <person name="Davis C.M."/>
            <person name="Simpson J.R."/>
            <person name="Lauterbach L."/>
            <person name="Steele A.D."/>
            <person name="Gui C."/>
            <person name="Meng S."/>
            <person name="Li G."/>
            <person name="Viehrig K."/>
            <person name="Ye F."/>
            <person name="Su P."/>
            <person name="Kiefer A.F."/>
            <person name="Nichols A."/>
            <person name="Cepeda A.J."/>
            <person name="Yan W."/>
            <person name="Fan B."/>
            <person name="Jiang Y."/>
            <person name="Adhikari A."/>
            <person name="Zheng C.-J."/>
            <person name="Schuster L."/>
            <person name="Cowan T.M."/>
            <person name="Smanski M.J."/>
            <person name="Chevrette M.G."/>
            <person name="De Carvalho L.P.S."/>
            <person name="Shen B."/>
        </authorList>
    </citation>
    <scope>NUCLEOTIDE SEQUENCE [LARGE SCALE GENOMIC DNA]</scope>
    <source>
        <strain evidence="4 5">NPDC049639</strain>
    </source>
</reference>
<feature type="domain" description="Methyl-accepting transducer" evidence="3">
    <location>
        <begin position="329"/>
        <end position="519"/>
    </location>
</feature>
<dbReference type="RefSeq" id="WP_398278013.1">
    <property type="nucleotide sequence ID" value="NZ_JBITLV010000002.1"/>
</dbReference>
<accession>A0ABW8AM91</accession>
<dbReference type="PROSITE" id="PS50111">
    <property type="entry name" value="CHEMOTAXIS_TRANSDUC_2"/>
    <property type="match status" value="1"/>
</dbReference>
<dbReference type="Pfam" id="PF00015">
    <property type="entry name" value="MCPsignal"/>
    <property type="match status" value="1"/>
</dbReference>
<dbReference type="Gene3D" id="3.30.450.40">
    <property type="match status" value="2"/>
</dbReference>
<dbReference type="InterPro" id="IPR003018">
    <property type="entry name" value="GAF"/>
</dbReference>
<dbReference type="Proteomes" id="UP001612915">
    <property type="component" value="Unassembled WGS sequence"/>
</dbReference>
<dbReference type="SUPFAM" id="SSF58104">
    <property type="entry name" value="Methyl-accepting chemotaxis protein (MCP) signaling domain"/>
    <property type="match status" value="1"/>
</dbReference>
<evidence type="ECO:0000259" key="3">
    <source>
        <dbReference type="PROSITE" id="PS50111"/>
    </source>
</evidence>
<dbReference type="InterPro" id="IPR004089">
    <property type="entry name" value="MCPsignal_dom"/>
</dbReference>
<evidence type="ECO:0000256" key="1">
    <source>
        <dbReference type="ARBA" id="ARBA00023224"/>
    </source>
</evidence>